<evidence type="ECO:0000256" key="2">
    <source>
        <dbReference type="ARBA" id="ARBA00023002"/>
    </source>
</evidence>
<dbReference type="CDD" id="cd05369">
    <property type="entry name" value="TER_DECR_SDR_a"/>
    <property type="match status" value="1"/>
</dbReference>
<sequence length="286" mass="30655">MSHSNIINAFGKADVYHSCFNPNILRGKVAFVTGGGSGICYSICEVLMRHGCKTVIASRKKDRLEKAAAELSRITSQECLPVVLDVRKPTEIMAAVDAALSRFGKIDFLINGAAGNFLCPAASMSFNAFKTVMEIDAQGTFNVTKVVFDKFMKDNGGVIVNISATLPIRGTPFQAHASSAKAAIDTLTKCLASEWGQIGVRVVGVAPGPIAETEGMTRLAGNMQEVISQNIPLLKLGNKLDIAYAVLYLLTPVASYITGHTMIVDGGDWMTSNHTFSMMTARQSKL</sequence>
<keyword evidence="1" id="KW-0521">NADP</keyword>
<evidence type="ECO:0000256" key="8">
    <source>
        <dbReference type="ARBA" id="ARBA00048009"/>
    </source>
</evidence>
<reference evidence="11 12" key="1">
    <citation type="journal article" date="2017" name="PLoS Biol.">
        <title>The sea cucumber genome provides insights into morphological evolution and visceral regeneration.</title>
        <authorList>
            <person name="Zhang X."/>
            <person name="Sun L."/>
            <person name="Yuan J."/>
            <person name="Sun Y."/>
            <person name="Gao Y."/>
            <person name="Zhang L."/>
            <person name="Li S."/>
            <person name="Dai H."/>
            <person name="Hamel J.F."/>
            <person name="Liu C."/>
            <person name="Yu Y."/>
            <person name="Liu S."/>
            <person name="Lin W."/>
            <person name="Guo K."/>
            <person name="Jin S."/>
            <person name="Xu P."/>
            <person name="Storey K.B."/>
            <person name="Huan P."/>
            <person name="Zhang T."/>
            <person name="Zhou Y."/>
            <person name="Zhang J."/>
            <person name="Lin C."/>
            <person name="Li X."/>
            <person name="Xing L."/>
            <person name="Huo D."/>
            <person name="Sun M."/>
            <person name="Wang L."/>
            <person name="Mercier A."/>
            <person name="Li F."/>
            <person name="Yang H."/>
            <person name="Xiang J."/>
        </authorList>
    </citation>
    <scope>NUCLEOTIDE SEQUENCE [LARGE SCALE GENOMIC DNA]</scope>
    <source>
        <strain evidence="11">Shaxun</strain>
        <tissue evidence="11">Muscle</tissue>
    </source>
</reference>
<dbReference type="InterPro" id="IPR045017">
    <property type="entry name" value="DECR2-like"/>
</dbReference>
<dbReference type="Pfam" id="PF13561">
    <property type="entry name" value="adh_short_C2"/>
    <property type="match status" value="1"/>
</dbReference>
<dbReference type="PANTHER" id="PTHR43296">
    <property type="entry name" value="PEROXISOMAL 2,4-DIENOYL-COA REDUCTASE"/>
    <property type="match status" value="1"/>
</dbReference>
<dbReference type="SUPFAM" id="SSF51735">
    <property type="entry name" value="NAD(P)-binding Rossmann-fold domains"/>
    <property type="match status" value="1"/>
</dbReference>
<dbReference type="Proteomes" id="UP000230750">
    <property type="component" value="Unassembled WGS sequence"/>
</dbReference>
<keyword evidence="2" id="KW-0560">Oxidoreductase</keyword>
<evidence type="ECO:0000256" key="10">
    <source>
        <dbReference type="ARBA" id="ARBA00048631"/>
    </source>
</evidence>
<name>A0A2G8LN77_STIJA</name>
<evidence type="ECO:0000313" key="12">
    <source>
        <dbReference type="Proteomes" id="UP000230750"/>
    </source>
</evidence>
<dbReference type="PRINTS" id="PR00081">
    <property type="entry name" value="GDHRDH"/>
</dbReference>
<evidence type="ECO:0000256" key="1">
    <source>
        <dbReference type="ARBA" id="ARBA00022857"/>
    </source>
</evidence>
<dbReference type="FunFam" id="3.40.50.720:FF:000084">
    <property type="entry name" value="Short-chain dehydrogenase reductase"/>
    <property type="match status" value="1"/>
</dbReference>
<dbReference type="PANTHER" id="PTHR43296:SF2">
    <property type="entry name" value="PEROXISOMAL 2,4-DIENOYL-COA REDUCTASE [(3E)-ENOYL-COA-PRODUCING]"/>
    <property type="match status" value="1"/>
</dbReference>
<keyword evidence="12" id="KW-1185">Reference proteome</keyword>
<evidence type="ECO:0000256" key="5">
    <source>
        <dbReference type="ARBA" id="ARBA00026117"/>
    </source>
</evidence>
<comment type="caution">
    <text evidence="11">The sequence shown here is derived from an EMBL/GenBank/DDBJ whole genome shotgun (WGS) entry which is preliminary data.</text>
</comment>
<protein>
    <recommendedName>
        <fullName evidence="6">Peroxisomal 2,4-dienoyl-CoA reductase [(3E)-enoyl-CoA-producing]</fullName>
        <ecNumber evidence="5">1.3.1.124</ecNumber>
    </recommendedName>
    <alternativeName>
        <fullName evidence="7">2,4-dienoyl-CoA reductase 2</fullName>
    </alternativeName>
</protein>
<accession>A0A2G8LN77</accession>
<comment type="catalytic activity">
    <reaction evidence="9">
        <text>a (2E,4Z)-dienoyl-CoA + NADPH + H(+) = a 4,5-saturated-(3E)-enoyl-CoA + NADP(+)</text>
        <dbReference type="Rhea" id="RHEA:61892"/>
        <dbReference type="ChEBI" id="CHEBI:15378"/>
        <dbReference type="ChEBI" id="CHEBI:57783"/>
        <dbReference type="ChEBI" id="CHEBI:58349"/>
        <dbReference type="ChEBI" id="CHEBI:85099"/>
        <dbReference type="ChEBI" id="CHEBI:85493"/>
        <dbReference type="EC" id="1.3.1.124"/>
    </reaction>
</comment>
<dbReference type="OrthoDB" id="1393670at2759"/>
<comment type="catalytic activity">
    <reaction evidence="10">
        <text>(2E,4Z,7Z,10Z,13Z,16Z,19Z)-docosaheptaenoyl-CoA + NADPH + H(+) = (3E,7Z,10Z,13Z,16Z,19Z)-docosahexaenoyl-CoA + NADP(+)</text>
        <dbReference type="Rhea" id="RHEA:44920"/>
        <dbReference type="ChEBI" id="CHEBI:15378"/>
        <dbReference type="ChEBI" id="CHEBI:57783"/>
        <dbReference type="ChEBI" id="CHEBI:58349"/>
        <dbReference type="ChEBI" id="CHEBI:77559"/>
        <dbReference type="ChEBI" id="CHEBI:84791"/>
    </reaction>
</comment>
<comment type="subunit">
    <text evidence="4">Monomer, dimer and oligomer.</text>
</comment>
<evidence type="ECO:0000256" key="9">
    <source>
        <dbReference type="ARBA" id="ARBA00048340"/>
    </source>
</evidence>
<evidence type="ECO:0000256" key="7">
    <source>
        <dbReference type="ARBA" id="ARBA00030890"/>
    </source>
</evidence>
<comment type="similarity">
    <text evidence="3">Belongs to the short-chain dehydrogenases/reductases (SDR) family. 2,4-dienoyl-CoA reductase subfamily.</text>
</comment>
<dbReference type="GO" id="GO:0005777">
    <property type="term" value="C:peroxisome"/>
    <property type="evidence" value="ECO:0007669"/>
    <property type="project" value="TreeGrafter"/>
</dbReference>
<dbReference type="AlphaFoldDB" id="A0A2G8LN77"/>
<evidence type="ECO:0000313" key="11">
    <source>
        <dbReference type="EMBL" id="PIK61716.1"/>
    </source>
</evidence>
<dbReference type="PRINTS" id="PR00080">
    <property type="entry name" value="SDRFAMILY"/>
</dbReference>
<evidence type="ECO:0000256" key="4">
    <source>
        <dbReference type="ARBA" id="ARBA00025939"/>
    </source>
</evidence>
<organism evidence="11 12">
    <name type="scientific">Stichopus japonicus</name>
    <name type="common">Sea cucumber</name>
    <dbReference type="NCBI Taxonomy" id="307972"/>
    <lineage>
        <taxon>Eukaryota</taxon>
        <taxon>Metazoa</taxon>
        <taxon>Echinodermata</taxon>
        <taxon>Eleutherozoa</taxon>
        <taxon>Echinozoa</taxon>
        <taxon>Holothuroidea</taxon>
        <taxon>Aspidochirotacea</taxon>
        <taxon>Aspidochirotida</taxon>
        <taxon>Stichopodidae</taxon>
        <taxon>Apostichopus</taxon>
    </lineage>
</organism>
<dbReference type="GO" id="GO:0008670">
    <property type="term" value="F:2,4-dienoyl-CoA reductase (NADPH) activity"/>
    <property type="evidence" value="ECO:0007669"/>
    <property type="project" value="InterPro"/>
</dbReference>
<dbReference type="InterPro" id="IPR002347">
    <property type="entry name" value="SDR_fam"/>
</dbReference>
<dbReference type="EC" id="1.3.1.124" evidence="5"/>
<dbReference type="Gene3D" id="3.40.50.720">
    <property type="entry name" value="NAD(P)-binding Rossmann-like Domain"/>
    <property type="match status" value="1"/>
</dbReference>
<gene>
    <name evidence="11" type="ORF">BSL78_01346</name>
</gene>
<dbReference type="InterPro" id="IPR036291">
    <property type="entry name" value="NAD(P)-bd_dom_sf"/>
</dbReference>
<dbReference type="STRING" id="307972.A0A2G8LN77"/>
<dbReference type="EMBL" id="MRZV01000026">
    <property type="protein sequence ID" value="PIK61716.1"/>
    <property type="molecule type" value="Genomic_DNA"/>
</dbReference>
<proteinExistence type="inferred from homology"/>
<dbReference type="GO" id="GO:0009062">
    <property type="term" value="P:fatty acid catabolic process"/>
    <property type="evidence" value="ECO:0007669"/>
    <property type="project" value="InterPro"/>
</dbReference>
<comment type="catalytic activity">
    <reaction evidence="8">
        <text>a (2E,4E)-dienoyl-CoA + NADPH + H(+) = a 4,5-saturated-(3E)-enoyl-CoA + NADP(+)</text>
        <dbReference type="Rhea" id="RHEA:45912"/>
        <dbReference type="ChEBI" id="CHEBI:15378"/>
        <dbReference type="ChEBI" id="CHEBI:57783"/>
        <dbReference type="ChEBI" id="CHEBI:58349"/>
        <dbReference type="ChEBI" id="CHEBI:85101"/>
        <dbReference type="ChEBI" id="CHEBI:85493"/>
        <dbReference type="EC" id="1.3.1.124"/>
    </reaction>
</comment>
<evidence type="ECO:0000256" key="3">
    <source>
        <dbReference type="ARBA" id="ARBA00025787"/>
    </source>
</evidence>
<evidence type="ECO:0000256" key="6">
    <source>
        <dbReference type="ARBA" id="ARBA00026221"/>
    </source>
</evidence>